<keyword evidence="4 15" id="KW-0963">Cytoplasm</keyword>
<dbReference type="PANTHER" id="PTHR10947">
    <property type="entry name" value="PHENYLALANYL-TRNA SYNTHETASE BETA CHAIN AND LEUCINE-RICH REPEAT-CONTAINING PROTEIN 47"/>
    <property type="match status" value="1"/>
</dbReference>
<keyword evidence="13 15" id="KW-0030">Aminoacyl-tRNA synthetase</keyword>
<dbReference type="AlphaFoldDB" id="A0A6N7IRY2"/>
<comment type="catalytic activity">
    <reaction evidence="14 15">
        <text>tRNA(Phe) + L-phenylalanine + ATP = L-phenylalanyl-tRNA(Phe) + AMP + diphosphate + H(+)</text>
        <dbReference type="Rhea" id="RHEA:19413"/>
        <dbReference type="Rhea" id="RHEA-COMP:9668"/>
        <dbReference type="Rhea" id="RHEA-COMP:9699"/>
        <dbReference type="ChEBI" id="CHEBI:15378"/>
        <dbReference type="ChEBI" id="CHEBI:30616"/>
        <dbReference type="ChEBI" id="CHEBI:33019"/>
        <dbReference type="ChEBI" id="CHEBI:58095"/>
        <dbReference type="ChEBI" id="CHEBI:78442"/>
        <dbReference type="ChEBI" id="CHEBI:78531"/>
        <dbReference type="ChEBI" id="CHEBI:456215"/>
        <dbReference type="EC" id="6.1.1.20"/>
    </reaction>
</comment>
<dbReference type="Gene3D" id="3.30.56.10">
    <property type="match status" value="2"/>
</dbReference>
<evidence type="ECO:0000256" key="1">
    <source>
        <dbReference type="ARBA" id="ARBA00004496"/>
    </source>
</evidence>
<dbReference type="InterPro" id="IPR005147">
    <property type="entry name" value="tRNA_synthase_B5-dom"/>
</dbReference>
<dbReference type="CDD" id="cd02796">
    <property type="entry name" value="tRNA_bind_bactPheRS"/>
    <property type="match status" value="1"/>
</dbReference>
<evidence type="ECO:0000256" key="12">
    <source>
        <dbReference type="ARBA" id="ARBA00022917"/>
    </source>
</evidence>
<dbReference type="GO" id="GO:0005524">
    <property type="term" value="F:ATP binding"/>
    <property type="evidence" value="ECO:0007669"/>
    <property type="project" value="UniProtKB-UniRule"/>
</dbReference>
<evidence type="ECO:0000256" key="5">
    <source>
        <dbReference type="ARBA" id="ARBA00022555"/>
    </source>
</evidence>
<comment type="subcellular location">
    <subcellularLocation>
        <location evidence="1 15">Cytoplasm</location>
    </subcellularLocation>
</comment>
<keyword evidence="8 15" id="KW-0547">Nucleotide-binding</keyword>
<dbReference type="HAMAP" id="MF_00283">
    <property type="entry name" value="Phe_tRNA_synth_beta1"/>
    <property type="match status" value="1"/>
</dbReference>
<evidence type="ECO:0000256" key="13">
    <source>
        <dbReference type="ARBA" id="ARBA00023146"/>
    </source>
</evidence>
<dbReference type="InterPro" id="IPR036690">
    <property type="entry name" value="Fdx_antiC-bd_sf"/>
</dbReference>
<dbReference type="Pfam" id="PF17759">
    <property type="entry name" value="tRNA_synthFbeta"/>
    <property type="match status" value="1"/>
</dbReference>
<dbReference type="Gene3D" id="2.40.50.140">
    <property type="entry name" value="Nucleic acid-binding proteins"/>
    <property type="match status" value="1"/>
</dbReference>
<dbReference type="OrthoDB" id="9805455at2"/>
<evidence type="ECO:0000313" key="21">
    <source>
        <dbReference type="Proteomes" id="UP000441717"/>
    </source>
</evidence>
<feature type="domain" description="TRNA-binding" evidence="17">
    <location>
        <begin position="39"/>
        <end position="154"/>
    </location>
</feature>
<keyword evidence="11 16" id="KW-0694">RNA-binding</keyword>
<keyword evidence="7 15" id="KW-0479">Metal-binding</keyword>
<dbReference type="GO" id="GO:0000049">
    <property type="term" value="F:tRNA binding"/>
    <property type="evidence" value="ECO:0007669"/>
    <property type="project" value="UniProtKB-UniRule"/>
</dbReference>
<feature type="domain" description="B5" evidence="19">
    <location>
        <begin position="409"/>
        <end position="485"/>
    </location>
</feature>
<keyword evidence="6 15" id="KW-0436">Ligase</keyword>
<dbReference type="Pfam" id="PF03147">
    <property type="entry name" value="FDX-ACB"/>
    <property type="match status" value="1"/>
</dbReference>
<dbReference type="FunFam" id="3.30.70.380:FF:000001">
    <property type="entry name" value="Phenylalanine--tRNA ligase beta subunit"/>
    <property type="match status" value="1"/>
</dbReference>
<evidence type="ECO:0000256" key="4">
    <source>
        <dbReference type="ARBA" id="ARBA00022490"/>
    </source>
</evidence>
<dbReference type="SUPFAM" id="SSF50249">
    <property type="entry name" value="Nucleic acid-binding proteins"/>
    <property type="match status" value="1"/>
</dbReference>
<evidence type="ECO:0000256" key="11">
    <source>
        <dbReference type="ARBA" id="ARBA00022884"/>
    </source>
</evidence>
<dbReference type="InterPro" id="IPR005146">
    <property type="entry name" value="B3/B4_tRNA-bd"/>
</dbReference>
<comment type="similarity">
    <text evidence="2 15">Belongs to the phenylalanyl-tRNA synthetase beta subunit family. Type 1 subfamily.</text>
</comment>
<dbReference type="InterPro" id="IPR020825">
    <property type="entry name" value="Phe-tRNA_synthase-like_B3/B4"/>
</dbReference>
<name>A0A6N7IRY2_9FIRM</name>
<dbReference type="SUPFAM" id="SSF56037">
    <property type="entry name" value="PheT/TilS domain"/>
    <property type="match status" value="1"/>
</dbReference>
<evidence type="ECO:0000256" key="15">
    <source>
        <dbReference type="HAMAP-Rule" id="MF_00283"/>
    </source>
</evidence>
<keyword evidence="12 15" id="KW-0648">Protein biosynthesis</keyword>
<dbReference type="SUPFAM" id="SSF55681">
    <property type="entry name" value="Class II aaRS and biotin synthetases"/>
    <property type="match status" value="1"/>
</dbReference>
<comment type="caution">
    <text evidence="20">The sequence shown here is derived from an EMBL/GenBank/DDBJ whole genome shotgun (WGS) entry which is preliminary data.</text>
</comment>
<keyword evidence="5 16" id="KW-0820">tRNA-binding</keyword>
<evidence type="ECO:0000256" key="6">
    <source>
        <dbReference type="ARBA" id="ARBA00022598"/>
    </source>
</evidence>
<comment type="subunit">
    <text evidence="3 15">Tetramer of two alpha and two beta subunits.</text>
</comment>
<feature type="binding site" evidence="15">
    <location>
        <position position="473"/>
    </location>
    <ligand>
        <name>Mg(2+)</name>
        <dbReference type="ChEBI" id="CHEBI:18420"/>
        <note>shared with alpha subunit</note>
    </ligand>
</feature>
<gene>
    <name evidence="15" type="primary">pheT</name>
    <name evidence="20" type="ORF">GFC01_11160</name>
</gene>
<dbReference type="PANTHER" id="PTHR10947:SF0">
    <property type="entry name" value="PHENYLALANINE--TRNA LIGASE BETA SUBUNIT"/>
    <property type="match status" value="1"/>
</dbReference>
<dbReference type="FunFam" id="2.40.50.140:FF:000045">
    <property type="entry name" value="Phenylalanine--tRNA ligase beta subunit"/>
    <property type="match status" value="1"/>
</dbReference>
<dbReference type="GO" id="GO:0140096">
    <property type="term" value="F:catalytic activity, acting on a protein"/>
    <property type="evidence" value="ECO:0007669"/>
    <property type="project" value="UniProtKB-ARBA"/>
</dbReference>
<evidence type="ECO:0000256" key="14">
    <source>
        <dbReference type="ARBA" id="ARBA00049255"/>
    </source>
</evidence>
<proteinExistence type="inferred from homology"/>
<dbReference type="InterPro" id="IPR045864">
    <property type="entry name" value="aa-tRNA-synth_II/BPL/LPL"/>
</dbReference>
<evidence type="ECO:0000256" key="10">
    <source>
        <dbReference type="ARBA" id="ARBA00022842"/>
    </source>
</evidence>
<dbReference type="InterPro" id="IPR009061">
    <property type="entry name" value="DNA-bd_dom_put_sf"/>
</dbReference>
<dbReference type="InterPro" id="IPR004532">
    <property type="entry name" value="Phe-tRNA-ligase_IIc_bsu_bact"/>
</dbReference>
<keyword evidence="21" id="KW-1185">Reference proteome</keyword>
<comment type="cofactor">
    <cofactor evidence="15">
        <name>Mg(2+)</name>
        <dbReference type="ChEBI" id="CHEBI:18420"/>
    </cofactor>
    <text evidence="15">Binds 2 magnesium ions per tetramer.</text>
</comment>
<dbReference type="FunFam" id="3.50.40.10:FF:000001">
    <property type="entry name" value="Phenylalanine--tRNA ligase beta subunit"/>
    <property type="match status" value="1"/>
</dbReference>
<dbReference type="InterPro" id="IPR041616">
    <property type="entry name" value="PheRS_beta_core"/>
</dbReference>
<dbReference type="CDD" id="cd00769">
    <property type="entry name" value="PheRS_beta_core"/>
    <property type="match status" value="1"/>
</dbReference>
<dbReference type="RefSeq" id="WP_152947235.1">
    <property type="nucleotide sequence ID" value="NZ_WHYR01000029.1"/>
</dbReference>
<evidence type="ECO:0000256" key="3">
    <source>
        <dbReference type="ARBA" id="ARBA00011209"/>
    </source>
</evidence>
<accession>A0A6N7IRY2</accession>
<dbReference type="InterPro" id="IPR012340">
    <property type="entry name" value="NA-bd_OB-fold"/>
</dbReference>
<dbReference type="GO" id="GO:0009328">
    <property type="term" value="C:phenylalanine-tRNA ligase complex"/>
    <property type="evidence" value="ECO:0007669"/>
    <property type="project" value="TreeGrafter"/>
</dbReference>
<dbReference type="Gene3D" id="3.30.930.10">
    <property type="entry name" value="Bira Bifunctional Protein, Domain 2"/>
    <property type="match status" value="1"/>
</dbReference>
<evidence type="ECO:0000256" key="9">
    <source>
        <dbReference type="ARBA" id="ARBA00022840"/>
    </source>
</evidence>
<evidence type="ECO:0000259" key="17">
    <source>
        <dbReference type="PROSITE" id="PS50886"/>
    </source>
</evidence>
<dbReference type="InterPro" id="IPR005121">
    <property type="entry name" value="Fdx_antiC-bd"/>
</dbReference>
<feature type="binding site" evidence="15">
    <location>
        <position position="463"/>
    </location>
    <ligand>
        <name>Mg(2+)</name>
        <dbReference type="ChEBI" id="CHEBI:18420"/>
        <note>shared with alpha subunit</note>
    </ligand>
</feature>
<dbReference type="PROSITE" id="PS50886">
    <property type="entry name" value="TRBD"/>
    <property type="match status" value="1"/>
</dbReference>
<dbReference type="InterPro" id="IPR002547">
    <property type="entry name" value="tRNA-bd_dom"/>
</dbReference>
<dbReference type="InterPro" id="IPR045060">
    <property type="entry name" value="Phe-tRNA-ligase_IIc_bsu"/>
</dbReference>
<evidence type="ECO:0000256" key="7">
    <source>
        <dbReference type="ARBA" id="ARBA00022723"/>
    </source>
</evidence>
<evidence type="ECO:0000256" key="16">
    <source>
        <dbReference type="PROSITE-ProRule" id="PRU00209"/>
    </source>
</evidence>
<dbReference type="EC" id="6.1.1.20" evidence="15"/>
<dbReference type="Proteomes" id="UP000441717">
    <property type="component" value="Unassembled WGS sequence"/>
</dbReference>
<dbReference type="NCBIfam" id="TIGR00472">
    <property type="entry name" value="pheT_bact"/>
    <property type="match status" value="1"/>
</dbReference>
<dbReference type="NCBIfam" id="NF045760">
    <property type="entry name" value="YtpR"/>
    <property type="match status" value="1"/>
</dbReference>
<protein>
    <recommendedName>
        <fullName evidence="15">Phenylalanine--tRNA ligase beta subunit</fullName>
        <ecNumber evidence="15">6.1.1.20</ecNumber>
    </recommendedName>
    <alternativeName>
        <fullName evidence="15">Phenylalanyl-tRNA synthetase beta subunit</fullName>
        <shortName evidence="15">PheRS</shortName>
    </alternativeName>
</protein>
<dbReference type="Pfam" id="PF01588">
    <property type="entry name" value="tRNA_bind"/>
    <property type="match status" value="1"/>
</dbReference>
<dbReference type="GO" id="GO:0006432">
    <property type="term" value="P:phenylalanyl-tRNA aminoacylation"/>
    <property type="evidence" value="ECO:0007669"/>
    <property type="project" value="UniProtKB-UniRule"/>
</dbReference>
<keyword evidence="10 15" id="KW-0460">Magnesium</keyword>
<evidence type="ECO:0000259" key="19">
    <source>
        <dbReference type="PROSITE" id="PS51483"/>
    </source>
</evidence>
<dbReference type="Gene3D" id="3.30.70.380">
    <property type="entry name" value="Ferrodoxin-fold anticodon-binding domain"/>
    <property type="match status" value="1"/>
</dbReference>
<dbReference type="SMART" id="SM00873">
    <property type="entry name" value="B3_4"/>
    <property type="match status" value="1"/>
</dbReference>
<feature type="binding site" evidence="15">
    <location>
        <position position="469"/>
    </location>
    <ligand>
        <name>Mg(2+)</name>
        <dbReference type="ChEBI" id="CHEBI:18420"/>
        <note>shared with alpha subunit</note>
    </ligand>
</feature>
<dbReference type="PROSITE" id="PS51483">
    <property type="entry name" value="B5"/>
    <property type="match status" value="1"/>
</dbReference>
<dbReference type="SMART" id="SM00874">
    <property type="entry name" value="B5"/>
    <property type="match status" value="1"/>
</dbReference>
<dbReference type="EMBL" id="WHYR01000029">
    <property type="protein sequence ID" value="MQL52810.1"/>
    <property type="molecule type" value="Genomic_DNA"/>
</dbReference>
<evidence type="ECO:0000256" key="2">
    <source>
        <dbReference type="ARBA" id="ARBA00008653"/>
    </source>
</evidence>
<dbReference type="Pfam" id="PF03483">
    <property type="entry name" value="B3_4"/>
    <property type="match status" value="1"/>
</dbReference>
<dbReference type="SUPFAM" id="SSF54991">
    <property type="entry name" value="Anticodon-binding domain of PheRS"/>
    <property type="match status" value="1"/>
</dbReference>
<dbReference type="PROSITE" id="PS51447">
    <property type="entry name" value="FDX_ACB"/>
    <property type="match status" value="1"/>
</dbReference>
<dbReference type="GO" id="GO:0016740">
    <property type="term" value="F:transferase activity"/>
    <property type="evidence" value="ECO:0007669"/>
    <property type="project" value="UniProtKB-ARBA"/>
</dbReference>
<feature type="domain" description="FDX-ACB" evidence="18">
    <location>
        <begin position="715"/>
        <end position="808"/>
    </location>
</feature>
<dbReference type="SMART" id="SM00896">
    <property type="entry name" value="FDX-ACB"/>
    <property type="match status" value="1"/>
</dbReference>
<keyword evidence="9 15" id="KW-0067">ATP-binding</keyword>
<dbReference type="Gene3D" id="3.50.40.10">
    <property type="entry name" value="Phenylalanyl-trna Synthetase, Chain B, domain 3"/>
    <property type="match status" value="1"/>
</dbReference>
<sequence length="809" mass="88447">MRVSWKWLKEYVDIPVNPADLADRLTMAGVAVEGLEEPGKGITNVVTGRIVKIEPHPNADKLVVCMVDTGEGELRQIVTGATNVREGHVVPVAVEGAHLAGGLVIKKARLRGVESRGMLCSGQELGLDPKTMPADQAHGIMILPGDTPIGLDIHPVIGLDDVILELDLTPNRGDCLSMIGVAREVAALFGTTLRFPETSVREVPAPTLEGRVRVDIADPDLCRRYVARLFTHVQVKPSPLWMQERLRAAGIRPISNIVDITNYVMMELGQPLHAFDYDTLKEGHIIVRRARPGEVIVSLDGVERRLTGEMLAITDPGGPVAVAGVMGGLATEVTDNTTTVLLESAWFHPVSIRRTSRALGLRSESSTRFEKGIDLEGCLTAANRAAHLLEKIGAGAVAGIVVDNYPQPAQRKTVIVRPERVGHVLGTDISPEETRDVLNRLGFGVKRADSGEILVDVPGHRVDIGLEIDLIEEVARLYGYNRIPATLPYGNTTRGARTREQVLLKRIKDLLAGCGLSEVITYSFTSPAVPDRFKVPAGSPLRQMIRLQNPLSEDQSVMRTMLLPGLVEVLQRNFNRRVTDGAIFEIGRVFLSREGEPLPEERPVLAMAAMGRLPGGWNRAGTPLDFYYLKGVLETLGERMGLGRLVFQPERENPAFHPGRTAYVQVNGERLGILGEIHPNVLENYGLDTRVTGCELDLQAFLSLAGAVPRYRPLPRFPAVERDLAVVVRRDIPAADVLRIIRKVGGHLLQSVQLFDVYEGEQIKEGHRSLAFALKFQAEDRTLTDEEVMAHTAAIAAALAKQLGAELRS</sequence>
<feature type="binding site" evidence="15">
    <location>
        <position position="472"/>
    </location>
    <ligand>
        <name>Mg(2+)</name>
        <dbReference type="ChEBI" id="CHEBI:18420"/>
        <note>shared with alpha subunit</note>
    </ligand>
</feature>
<evidence type="ECO:0000313" key="20">
    <source>
        <dbReference type="EMBL" id="MQL52810.1"/>
    </source>
</evidence>
<organism evidence="20 21">
    <name type="scientific">Desulfofundulus thermobenzoicus</name>
    <dbReference type="NCBI Taxonomy" id="29376"/>
    <lineage>
        <taxon>Bacteria</taxon>
        <taxon>Bacillati</taxon>
        <taxon>Bacillota</taxon>
        <taxon>Clostridia</taxon>
        <taxon>Eubacteriales</taxon>
        <taxon>Peptococcaceae</taxon>
        <taxon>Desulfofundulus</taxon>
    </lineage>
</organism>
<dbReference type="SUPFAM" id="SSF46955">
    <property type="entry name" value="Putative DNA-binding domain"/>
    <property type="match status" value="1"/>
</dbReference>
<dbReference type="GO" id="GO:0004826">
    <property type="term" value="F:phenylalanine-tRNA ligase activity"/>
    <property type="evidence" value="ECO:0007669"/>
    <property type="project" value="UniProtKB-UniRule"/>
</dbReference>
<dbReference type="Pfam" id="PF03484">
    <property type="entry name" value="B5"/>
    <property type="match status" value="1"/>
</dbReference>
<dbReference type="FunFam" id="3.30.56.10:FF:000002">
    <property type="entry name" value="Phenylalanine--tRNA ligase beta subunit"/>
    <property type="match status" value="1"/>
</dbReference>
<dbReference type="InterPro" id="IPR033714">
    <property type="entry name" value="tRNA_bind_bactPheRS"/>
</dbReference>
<evidence type="ECO:0000256" key="8">
    <source>
        <dbReference type="ARBA" id="ARBA00022741"/>
    </source>
</evidence>
<reference evidence="20 21" key="1">
    <citation type="submission" date="2019-10" db="EMBL/GenBank/DDBJ databases">
        <title>Comparative genomics of sulfur disproportionating microorganisms.</title>
        <authorList>
            <person name="Ward L.M."/>
            <person name="Bertran E."/>
            <person name="Johnston D."/>
        </authorList>
    </citation>
    <scope>NUCLEOTIDE SEQUENCE [LARGE SCALE GENOMIC DNA]</scope>
    <source>
        <strain evidence="20 21">DSM 14055</strain>
    </source>
</reference>
<dbReference type="GO" id="GO:0000287">
    <property type="term" value="F:magnesium ion binding"/>
    <property type="evidence" value="ECO:0007669"/>
    <property type="project" value="UniProtKB-UniRule"/>
</dbReference>
<evidence type="ECO:0000259" key="18">
    <source>
        <dbReference type="PROSITE" id="PS51447"/>
    </source>
</evidence>